<evidence type="ECO:0008006" key="4">
    <source>
        <dbReference type="Google" id="ProtNLM"/>
    </source>
</evidence>
<accession>A0ABP8K3J5</accession>
<sequence length="145" mass="14856">MRAFHLAGRVAAAATDLGVAALIAAPLASAPPPPAPGPLSKPKVAGQVDWARKVPGTSCTLGQVRGAMNHLSPGLYQRLQDAAGGPQTFSDIVSADPASRSAQLVGLVLRGSATSLQMVGQEADIENTVRTAYQTCNQYPTAAPR</sequence>
<evidence type="ECO:0000256" key="1">
    <source>
        <dbReference type="SAM" id="SignalP"/>
    </source>
</evidence>
<protein>
    <recommendedName>
        <fullName evidence="4">Hemophore-related protein, Rv0203/Rv1174c family</fullName>
    </recommendedName>
</protein>
<evidence type="ECO:0000313" key="2">
    <source>
        <dbReference type="EMBL" id="GAA4400071.1"/>
    </source>
</evidence>
<feature type="signal peptide" evidence="1">
    <location>
        <begin position="1"/>
        <end position="30"/>
    </location>
</feature>
<gene>
    <name evidence="2" type="ORF">GCM10023147_38310</name>
</gene>
<evidence type="ECO:0000313" key="3">
    <source>
        <dbReference type="Proteomes" id="UP001500635"/>
    </source>
</evidence>
<keyword evidence="1" id="KW-0732">Signal</keyword>
<dbReference type="RefSeq" id="WP_344999006.1">
    <property type="nucleotide sequence ID" value="NZ_BAABFR010000076.1"/>
</dbReference>
<dbReference type="Proteomes" id="UP001500635">
    <property type="component" value="Unassembled WGS sequence"/>
</dbReference>
<keyword evidence="3" id="KW-1185">Reference proteome</keyword>
<organism evidence="2 3">
    <name type="scientific">Tsukamurella soli</name>
    <dbReference type="NCBI Taxonomy" id="644556"/>
    <lineage>
        <taxon>Bacteria</taxon>
        <taxon>Bacillati</taxon>
        <taxon>Actinomycetota</taxon>
        <taxon>Actinomycetes</taxon>
        <taxon>Mycobacteriales</taxon>
        <taxon>Tsukamurellaceae</taxon>
        <taxon>Tsukamurella</taxon>
    </lineage>
</organism>
<reference evidence="3" key="1">
    <citation type="journal article" date="2019" name="Int. J. Syst. Evol. Microbiol.">
        <title>The Global Catalogue of Microorganisms (GCM) 10K type strain sequencing project: providing services to taxonomists for standard genome sequencing and annotation.</title>
        <authorList>
            <consortium name="The Broad Institute Genomics Platform"/>
            <consortium name="The Broad Institute Genome Sequencing Center for Infectious Disease"/>
            <person name="Wu L."/>
            <person name="Ma J."/>
        </authorList>
    </citation>
    <scope>NUCLEOTIDE SEQUENCE [LARGE SCALE GENOMIC DNA]</scope>
    <source>
        <strain evidence="3">JCM 17688</strain>
    </source>
</reference>
<dbReference type="EMBL" id="BAABFR010000076">
    <property type="protein sequence ID" value="GAA4400071.1"/>
    <property type="molecule type" value="Genomic_DNA"/>
</dbReference>
<comment type="caution">
    <text evidence="2">The sequence shown here is derived from an EMBL/GenBank/DDBJ whole genome shotgun (WGS) entry which is preliminary data.</text>
</comment>
<name>A0ABP8K3J5_9ACTN</name>
<feature type="chain" id="PRO_5046102178" description="Hemophore-related protein, Rv0203/Rv1174c family" evidence="1">
    <location>
        <begin position="31"/>
        <end position="145"/>
    </location>
</feature>
<proteinExistence type="predicted"/>